<dbReference type="RefSeq" id="WP_267636009.1">
    <property type="nucleotide sequence ID" value="NZ_JAODIY010000001.1"/>
</dbReference>
<dbReference type="Pfam" id="PF00705">
    <property type="entry name" value="PCNA_N"/>
    <property type="match status" value="1"/>
</dbReference>
<gene>
    <name evidence="3" type="primary">pcn</name>
    <name evidence="5" type="ORF">ACFQJ7_10470</name>
</gene>
<dbReference type="PANTHER" id="PTHR11352:SF0">
    <property type="entry name" value="PROLIFERATING CELL NUCLEAR ANTIGEN"/>
    <property type="match status" value="1"/>
</dbReference>
<sequence>MFTATIDAKAFRNVLESVGVLVEECRVHIDSDGMRFRAADPALVALVDLTLDAEHFEHYEARETVLGVNIERLTEILSVAESGDSIQMELDISSHKLTVEVGTLSYTLGLLDPDSIRDEPDLPDLEPPATVTLKGYHIDRGVKAAEMVSNHLRLAVDEDEETFAIEAEGDTDDVAVELGREEVTSLAPGSADSLYSLEYLTAINRVIPNDEPVTLELGEEFLAGLEFEVPEAKQSVSYRIAPRMQYA</sequence>
<dbReference type="GO" id="GO:0003677">
    <property type="term" value="F:DNA binding"/>
    <property type="evidence" value="ECO:0007669"/>
    <property type="project" value="UniProtKB-UniRule"/>
</dbReference>
<evidence type="ECO:0000256" key="1">
    <source>
        <dbReference type="ARBA" id="ARBA00022705"/>
    </source>
</evidence>
<dbReference type="NCBIfam" id="NF002222">
    <property type="entry name" value="PRK01115.1-5"/>
    <property type="match status" value="1"/>
</dbReference>
<evidence type="ECO:0000313" key="5">
    <source>
        <dbReference type="EMBL" id="MFC7126454.1"/>
    </source>
</evidence>
<name>A0ABD5XA85_9EURY</name>
<keyword evidence="2 3" id="KW-0238">DNA-binding</keyword>
<evidence type="ECO:0000256" key="2">
    <source>
        <dbReference type="ARBA" id="ARBA00023125"/>
    </source>
</evidence>
<dbReference type="EMBL" id="JBHSZQ010000020">
    <property type="protein sequence ID" value="MFC7126454.1"/>
    <property type="molecule type" value="Genomic_DNA"/>
</dbReference>
<comment type="caution">
    <text evidence="5">The sequence shown here is derived from an EMBL/GenBank/DDBJ whole genome shotgun (WGS) entry which is preliminary data.</text>
</comment>
<dbReference type="GO" id="GO:0006275">
    <property type="term" value="P:regulation of DNA replication"/>
    <property type="evidence" value="ECO:0007669"/>
    <property type="project" value="UniProtKB-UniRule"/>
</dbReference>
<dbReference type="GO" id="GO:0006260">
    <property type="term" value="P:DNA replication"/>
    <property type="evidence" value="ECO:0007669"/>
    <property type="project" value="UniProtKB-KW"/>
</dbReference>
<comment type="subunit">
    <text evidence="3">Homotrimer. The subunits circularize to form a toroid; DNA passes through its center. Replication factor C (RFC) is required to load the toroid on the DNA.</text>
</comment>
<feature type="domain" description="Proliferating cell nuclear antigen PCNA N-terminal" evidence="4">
    <location>
        <begin position="7"/>
        <end position="96"/>
    </location>
</feature>
<dbReference type="Proteomes" id="UP001596414">
    <property type="component" value="Unassembled WGS sequence"/>
</dbReference>
<protein>
    <recommendedName>
        <fullName evidence="3">DNA polymerase sliding clamp</fullName>
    </recommendedName>
    <alternativeName>
        <fullName evidence="3">Proliferating cell nuclear antigen homolog</fullName>
        <shortName evidence="3">PCNA</shortName>
    </alternativeName>
</protein>
<comment type="function">
    <text evidence="3">Sliding clamp subunit that acts as a moving platform for DNA processing. Responsible for tethering the catalytic subunit of DNA polymerase and other proteins to DNA during high-speed replication.</text>
</comment>
<dbReference type="InterPro" id="IPR000730">
    <property type="entry name" value="Pr_cel_nuc_antig"/>
</dbReference>
<comment type="similarity">
    <text evidence="3">Belongs to the PCNA family.</text>
</comment>
<accession>A0ABD5XA85</accession>
<dbReference type="CDD" id="cd00577">
    <property type="entry name" value="PCNA"/>
    <property type="match status" value="1"/>
</dbReference>
<proteinExistence type="inferred from homology"/>
<evidence type="ECO:0000259" key="4">
    <source>
        <dbReference type="Pfam" id="PF00705"/>
    </source>
</evidence>
<evidence type="ECO:0000313" key="6">
    <source>
        <dbReference type="Proteomes" id="UP001596414"/>
    </source>
</evidence>
<evidence type="ECO:0000256" key="3">
    <source>
        <dbReference type="HAMAP-Rule" id="MF_00317"/>
    </source>
</evidence>
<dbReference type="GO" id="GO:0030337">
    <property type="term" value="F:DNA polymerase processivity factor activity"/>
    <property type="evidence" value="ECO:0007669"/>
    <property type="project" value="UniProtKB-UniRule"/>
</dbReference>
<dbReference type="Gene3D" id="3.70.10.10">
    <property type="match status" value="1"/>
</dbReference>
<dbReference type="InterPro" id="IPR022648">
    <property type="entry name" value="Pr_cel_nuc_antig_N"/>
</dbReference>
<dbReference type="PANTHER" id="PTHR11352">
    <property type="entry name" value="PROLIFERATING CELL NUCLEAR ANTIGEN"/>
    <property type="match status" value="1"/>
</dbReference>
<dbReference type="InterPro" id="IPR046938">
    <property type="entry name" value="DNA_clamp_sf"/>
</dbReference>
<dbReference type="HAMAP" id="MF_00317">
    <property type="entry name" value="DNApol_clamp_arch"/>
    <property type="match status" value="1"/>
</dbReference>
<dbReference type="SUPFAM" id="SSF55979">
    <property type="entry name" value="DNA clamp"/>
    <property type="match status" value="2"/>
</dbReference>
<keyword evidence="1 3" id="KW-0235">DNA replication</keyword>
<dbReference type="AlphaFoldDB" id="A0ABD5XA85"/>
<reference evidence="5 6" key="1">
    <citation type="journal article" date="2014" name="Int. J. Syst. Evol. Microbiol.">
        <title>Complete genome sequence of Corynebacterium casei LMG S-19264T (=DSM 44701T), isolated from a smear-ripened cheese.</title>
        <authorList>
            <consortium name="US DOE Joint Genome Institute (JGI-PGF)"/>
            <person name="Walter F."/>
            <person name="Albersmeier A."/>
            <person name="Kalinowski J."/>
            <person name="Ruckert C."/>
        </authorList>
    </citation>
    <scope>NUCLEOTIDE SEQUENCE [LARGE SCALE GENOMIC DNA]</scope>
    <source>
        <strain evidence="5 6">CGMCC 4.7215</strain>
    </source>
</reference>
<organism evidence="5 6">
    <name type="scientific">Halovenus rubra</name>
    <dbReference type="NCBI Taxonomy" id="869890"/>
    <lineage>
        <taxon>Archaea</taxon>
        <taxon>Methanobacteriati</taxon>
        <taxon>Methanobacteriota</taxon>
        <taxon>Stenosarchaea group</taxon>
        <taxon>Halobacteria</taxon>
        <taxon>Halobacteriales</taxon>
        <taxon>Haloarculaceae</taxon>
        <taxon>Halovenus</taxon>
    </lineage>
</organism>